<evidence type="ECO:0000256" key="1">
    <source>
        <dbReference type="SAM" id="MobiDB-lite"/>
    </source>
</evidence>
<protein>
    <submittedName>
        <fullName evidence="2">Uncharacterized protein</fullName>
    </submittedName>
</protein>
<organism evidence="2 3">
    <name type="scientific">Mycolicibacterium mageritense</name>
    <name type="common">Mycobacterium mageritense</name>
    <dbReference type="NCBI Taxonomy" id="53462"/>
    <lineage>
        <taxon>Bacteria</taxon>
        <taxon>Bacillati</taxon>
        <taxon>Actinomycetota</taxon>
        <taxon>Actinomycetes</taxon>
        <taxon>Mycobacteriales</taxon>
        <taxon>Mycobacteriaceae</taxon>
        <taxon>Mycolicibacterium</taxon>
    </lineage>
</organism>
<evidence type="ECO:0000313" key="3">
    <source>
        <dbReference type="Proteomes" id="UP000465622"/>
    </source>
</evidence>
<feature type="region of interest" description="Disordered" evidence="1">
    <location>
        <begin position="1"/>
        <end position="46"/>
    </location>
</feature>
<sequence length="46" mass="5009">MYDEVEQIPNGINPPKTRKDGPTCGGGSACEADLKRRQSPDFTKVT</sequence>
<keyword evidence="3" id="KW-1185">Reference proteome</keyword>
<dbReference type="Proteomes" id="UP000465622">
    <property type="component" value="Chromosome"/>
</dbReference>
<gene>
    <name evidence="2" type="ORF">MMAGJ_50390</name>
</gene>
<accession>A0ABN5YF17</accession>
<name>A0ABN5YF17_MYCME</name>
<reference evidence="2 3" key="1">
    <citation type="journal article" date="2019" name="Emerg. Microbes Infect.">
        <title>Comprehensive subspecies identification of 175 nontuberculous mycobacteria species based on 7547 genomic profiles.</title>
        <authorList>
            <person name="Matsumoto Y."/>
            <person name="Kinjo T."/>
            <person name="Motooka D."/>
            <person name="Nabeya D."/>
            <person name="Jung N."/>
            <person name="Uechi K."/>
            <person name="Horii T."/>
            <person name="Iida T."/>
            <person name="Fujita J."/>
            <person name="Nakamura S."/>
        </authorList>
    </citation>
    <scope>NUCLEOTIDE SEQUENCE [LARGE SCALE GENOMIC DNA]</scope>
    <source>
        <strain evidence="2 3">JCM 12375</strain>
    </source>
</reference>
<proteinExistence type="predicted"/>
<evidence type="ECO:0000313" key="2">
    <source>
        <dbReference type="EMBL" id="BBX35757.1"/>
    </source>
</evidence>
<dbReference type="EMBL" id="AP022567">
    <property type="protein sequence ID" value="BBX35757.1"/>
    <property type="molecule type" value="Genomic_DNA"/>
</dbReference>